<dbReference type="AlphaFoldDB" id="A0A8J7YGB8"/>
<accession>A0A8J7YGB8</accession>
<dbReference type="Proteomes" id="UP000783863">
    <property type="component" value="Unassembled WGS sequence"/>
</dbReference>
<reference evidence="2" key="1">
    <citation type="submission" date="2021-06" db="EMBL/GenBank/DDBJ databases">
        <title>Halomicroarcula sp. F24A a new haloarchaeum isolated from saline soil.</title>
        <authorList>
            <person name="Duran-Viseras A."/>
            <person name="Sanchez-Porro C."/>
            <person name="Ventosa A."/>
        </authorList>
    </citation>
    <scope>NUCLEOTIDE SEQUENCE</scope>
    <source>
        <strain evidence="2">F24A</strain>
    </source>
</reference>
<name>A0A8J7YGB8_9EURY</name>
<feature type="domain" description="DUF7344" evidence="1">
    <location>
        <begin position="121"/>
        <end position="190"/>
    </location>
</feature>
<evidence type="ECO:0000313" key="3">
    <source>
        <dbReference type="Proteomes" id="UP000783863"/>
    </source>
</evidence>
<organism evidence="2 3">
    <name type="scientific">Haloarcula salinisoli</name>
    <dbReference type="NCBI Taxonomy" id="2487746"/>
    <lineage>
        <taxon>Archaea</taxon>
        <taxon>Methanobacteriati</taxon>
        <taxon>Methanobacteriota</taxon>
        <taxon>Stenosarchaea group</taxon>
        <taxon>Halobacteria</taxon>
        <taxon>Halobacteriales</taxon>
        <taxon>Haloarculaceae</taxon>
        <taxon>Haloarcula</taxon>
    </lineage>
</organism>
<dbReference type="InterPro" id="IPR055768">
    <property type="entry name" value="DUF7344"/>
</dbReference>
<feature type="domain" description="DUF7344" evidence="1">
    <location>
        <begin position="17"/>
        <end position="84"/>
    </location>
</feature>
<protein>
    <recommendedName>
        <fullName evidence="1">DUF7344 domain-containing protein</fullName>
    </recommendedName>
</protein>
<dbReference type="EMBL" id="RKLQ01000001">
    <property type="protein sequence ID" value="MBX0302194.1"/>
    <property type="molecule type" value="Genomic_DNA"/>
</dbReference>
<evidence type="ECO:0000313" key="2">
    <source>
        <dbReference type="EMBL" id="MBX0302194.1"/>
    </source>
</evidence>
<proteinExistence type="predicted"/>
<dbReference type="RefSeq" id="WP_220586441.1">
    <property type="nucleotide sequence ID" value="NZ_RKLQ01000001.1"/>
</dbReference>
<evidence type="ECO:0000259" key="1">
    <source>
        <dbReference type="Pfam" id="PF24035"/>
    </source>
</evidence>
<dbReference type="Pfam" id="PF24035">
    <property type="entry name" value="DUF7344"/>
    <property type="match status" value="2"/>
</dbReference>
<gene>
    <name evidence="2" type="ORF">EGD98_00760</name>
</gene>
<dbReference type="Gene3D" id="1.10.10.10">
    <property type="entry name" value="Winged helix-like DNA-binding domain superfamily/Winged helix DNA-binding domain"/>
    <property type="match status" value="1"/>
</dbReference>
<sequence length="199" mass="21797">MKTAQCSRPDRRQLSAALADQRSRHLLSCLQDSPATVRDLAVALAATELGCARSAVTPSDRRQHRRQLDQHYLPRLTDAGLLDRSPDGFVRYVPATLERFDVRFPSLEEPANPTWAAAAAVLARAYRYSLVAVLAERESVSLSRLADRLATTDGVTATPRELAIACHHIDLPKLASVDLLSYDADARTVRSGPAIETVL</sequence>
<keyword evidence="3" id="KW-1185">Reference proteome</keyword>
<comment type="caution">
    <text evidence="2">The sequence shown here is derived from an EMBL/GenBank/DDBJ whole genome shotgun (WGS) entry which is preliminary data.</text>
</comment>
<dbReference type="InterPro" id="IPR036388">
    <property type="entry name" value="WH-like_DNA-bd_sf"/>
</dbReference>